<name>A0A6J5X4G2_PRUAR</name>
<gene>
    <name evidence="2" type="ORF">CURHAP_LOCUS29541</name>
    <name evidence="3" type="ORF">ORAREDHAP_LOCUS29177</name>
</gene>
<dbReference type="EMBL" id="CAEKKB010000004">
    <property type="protein sequence ID" value="CAB4308906.1"/>
    <property type="molecule type" value="Genomic_DNA"/>
</dbReference>
<dbReference type="Proteomes" id="UP000507222">
    <property type="component" value="Unassembled WGS sequence"/>
</dbReference>
<feature type="compositionally biased region" description="Basic and acidic residues" evidence="1">
    <location>
        <begin position="20"/>
        <end position="32"/>
    </location>
</feature>
<dbReference type="EMBL" id="CAEKDK010000004">
    <property type="protein sequence ID" value="CAB4278499.1"/>
    <property type="molecule type" value="Genomic_DNA"/>
</dbReference>
<evidence type="ECO:0000313" key="3">
    <source>
        <dbReference type="EMBL" id="CAB4308906.1"/>
    </source>
</evidence>
<proteinExistence type="predicted"/>
<dbReference type="AlphaFoldDB" id="A0A6J5X4G2"/>
<dbReference type="Proteomes" id="UP000507245">
    <property type="component" value="Unassembled WGS sequence"/>
</dbReference>
<keyword evidence="5" id="KW-1185">Reference proteome</keyword>
<reference evidence="3 4" key="2">
    <citation type="submission" date="2020-05" db="EMBL/GenBank/DDBJ databases">
        <authorList>
            <person name="Campoy J."/>
            <person name="Schneeberger K."/>
            <person name="Spophaly S."/>
        </authorList>
    </citation>
    <scope>NUCLEOTIDE SEQUENCE [LARGE SCALE GENOMIC DNA]</scope>
    <source>
        <strain evidence="3">PruArmRojPasFocal</strain>
    </source>
</reference>
<evidence type="ECO:0000313" key="5">
    <source>
        <dbReference type="Proteomes" id="UP000507245"/>
    </source>
</evidence>
<protein>
    <submittedName>
        <fullName evidence="3">Uncharacterized protein</fullName>
    </submittedName>
</protein>
<feature type="region of interest" description="Disordered" evidence="1">
    <location>
        <begin position="1"/>
        <end position="83"/>
    </location>
</feature>
<organism evidence="3 5">
    <name type="scientific">Prunus armeniaca</name>
    <name type="common">Apricot</name>
    <name type="synonym">Armeniaca vulgaris</name>
    <dbReference type="NCBI Taxonomy" id="36596"/>
    <lineage>
        <taxon>Eukaryota</taxon>
        <taxon>Viridiplantae</taxon>
        <taxon>Streptophyta</taxon>
        <taxon>Embryophyta</taxon>
        <taxon>Tracheophyta</taxon>
        <taxon>Spermatophyta</taxon>
        <taxon>Magnoliopsida</taxon>
        <taxon>eudicotyledons</taxon>
        <taxon>Gunneridae</taxon>
        <taxon>Pentapetalae</taxon>
        <taxon>rosids</taxon>
        <taxon>fabids</taxon>
        <taxon>Rosales</taxon>
        <taxon>Rosaceae</taxon>
        <taxon>Amygdaloideae</taxon>
        <taxon>Amygdaleae</taxon>
        <taxon>Prunus</taxon>
    </lineage>
</organism>
<sequence>MSPEKRAGNPGSWLAKSLRRALEEQREAEQRKGCGGGKVGQPTIPIDGDPGPLRVIPPSTPSSQPTIVLDGDGSTEKDKEVDTTGMVPRIREFCVGKLNKLRLNPYQLERELGTLRFVLYQPGHELGMARWVLSQLDHELGELRSVPCQSDHELGELRYVLPQPDHEHGMAR</sequence>
<reference evidence="5" key="1">
    <citation type="journal article" date="2020" name="Genome Biol.">
        <title>Gamete binning: chromosome-level and haplotype-resolved genome assembly enabled by high-throughput single-cell sequencing of gamete genomes.</title>
        <authorList>
            <person name="Campoy J.A."/>
            <person name="Sun H."/>
            <person name="Goel M."/>
            <person name="Jiao W.-B."/>
            <person name="Folz-Donahue K."/>
            <person name="Wang N."/>
            <person name="Rubio M."/>
            <person name="Liu C."/>
            <person name="Kukat C."/>
            <person name="Ruiz D."/>
            <person name="Huettel B."/>
            <person name="Schneeberger K."/>
        </authorList>
    </citation>
    <scope>NUCLEOTIDE SEQUENCE [LARGE SCALE GENOMIC DNA]</scope>
    <source>
        <strain evidence="5">cv. Rojo Pasion</strain>
    </source>
</reference>
<evidence type="ECO:0000256" key="1">
    <source>
        <dbReference type="SAM" id="MobiDB-lite"/>
    </source>
</evidence>
<evidence type="ECO:0000313" key="2">
    <source>
        <dbReference type="EMBL" id="CAB4278499.1"/>
    </source>
</evidence>
<evidence type="ECO:0000313" key="4">
    <source>
        <dbReference type="Proteomes" id="UP000507222"/>
    </source>
</evidence>
<accession>A0A6J5X4G2</accession>